<name>X1GW39_9ZZZZ</name>
<proteinExistence type="predicted"/>
<evidence type="ECO:0000313" key="1">
    <source>
        <dbReference type="EMBL" id="GAH62131.1"/>
    </source>
</evidence>
<reference evidence="1" key="1">
    <citation type="journal article" date="2014" name="Front. Microbiol.">
        <title>High frequency of phylogenetically diverse reductive dehalogenase-homologous genes in deep subseafloor sedimentary metagenomes.</title>
        <authorList>
            <person name="Kawai M."/>
            <person name="Futagami T."/>
            <person name="Toyoda A."/>
            <person name="Takaki Y."/>
            <person name="Nishi S."/>
            <person name="Hori S."/>
            <person name="Arai W."/>
            <person name="Tsubouchi T."/>
            <person name="Morono Y."/>
            <person name="Uchiyama I."/>
            <person name="Ito T."/>
            <person name="Fujiyama A."/>
            <person name="Inagaki F."/>
            <person name="Takami H."/>
        </authorList>
    </citation>
    <scope>NUCLEOTIDE SEQUENCE</scope>
    <source>
        <strain evidence="1">Expedition CK06-06</strain>
    </source>
</reference>
<dbReference type="EMBL" id="BARU01032852">
    <property type="protein sequence ID" value="GAH62131.1"/>
    <property type="molecule type" value="Genomic_DNA"/>
</dbReference>
<comment type="caution">
    <text evidence="1">The sequence shown here is derived from an EMBL/GenBank/DDBJ whole genome shotgun (WGS) entry which is preliminary data.</text>
</comment>
<sequence>MVKILRLTQTTMAQPDGTRVPKTTVNWIDDDGVSHVSLLDGHVSSAEAQYLVGAV</sequence>
<gene>
    <name evidence="1" type="ORF">S03H2_51755</name>
</gene>
<protein>
    <submittedName>
        <fullName evidence="1">Uncharacterized protein</fullName>
    </submittedName>
</protein>
<accession>X1GW39</accession>
<organism evidence="1">
    <name type="scientific">marine sediment metagenome</name>
    <dbReference type="NCBI Taxonomy" id="412755"/>
    <lineage>
        <taxon>unclassified sequences</taxon>
        <taxon>metagenomes</taxon>
        <taxon>ecological metagenomes</taxon>
    </lineage>
</organism>
<dbReference type="AlphaFoldDB" id="X1GW39"/>